<keyword evidence="4" id="KW-1185">Reference proteome</keyword>
<proteinExistence type="predicted"/>
<dbReference type="Gene3D" id="3.40.190.120">
    <property type="entry name" value="Osmoprotection protein (prox), domain 2"/>
    <property type="match status" value="1"/>
</dbReference>
<comment type="caution">
    <text evidence="3">The sequence shown here is derived from an EMBL/GenBank/DDBJ whole genome shotgun (WGS) entry which is preliminary data.</text>
</comment>
<dbReference type="Gene3D" id="3.40.190.10">
    <property type="entry name" value="Periplasmic binding protein-like II"/>
    <property type="match status" value="1"/>
</dbReference>
<dbReference type="AlphaFoldDB" id="A0A843YDN2"/>
<protein>
    <submittedName>
        <fullName evidence="3">Glycine/betaine ABC transporter substrate-binding protein</fullName>
    </submittedName>
</protein>
<dbReference type="SUPFAM" id="SSF53850">
    <property type="entry name" value="Periplasmic binding protein-like II"/>
    <property type="match status" value="1"/>
</dbReference>
<dbReference type="GO" id="GO:0022857">
    <property type="term" value="F:transmembrane transporter activity"/>
    <property type="evidence" value="ECO:0007669"/>
    <property type="project" value="InterPro"/>
</dbReference>
<evidence type="ECO:0000313" key="3">
    <source>
        <dbReference type="EMBL" id="MQQ07765.1"/>
    </source>
</evidence>
<feature type="signal peptide" evidence="1">
    <location>
        <begin position="1"/>
        <end position="25"/>
    </location>
</feature>
<evidence type="ECO:0000256" key="1">
    <source>
        <dbReference type="SAM" id="SignalP"/>
    </source>
</evidence>
<accession>A0A843YDN2</accession>
<dbReference type="EMBL" id="WIBF01000002">
    <property type="protein sequence ID" value="MQQ07765.1"/>
    <property type="molecule type" value="Genomic_DNA"/>
</dbReference>
<reference evidence="3 4" key="1">
    <citation type="submission" date="2019-10" db="EMBL/GenBank/DDBJ databases">
        <title>Epibacterium sp. nov., isolated from seawater.</title>
        <authorList>
            <person name="Zhang X."/>
            <person name="Li N."/>
        </authorList>
    </citation>
    <scope>NUCLEOTIDE SEQUENCE [LARGE SCALE GENOMIC DNA]</scope>
    <source>
        <strain evidence="3 4">SM1979</strain>
    </source>
</reference>
<feature type="domain" description="ABC-type glycine betaine transport system substrate-binding" evidence="2">
    <location>
        <begin position="27"/>
        <end position="290"/>
    </location>
</feature>
<evidence type="ECO:0000313" key="4">
    <source>
        <dbReference type="Proteomes" id="UP000444174"/>
    </source>
</evidence>
<dbReference type="Pfam" id="PF04069">
    <property type="entry name" value="OpuAC"/>
    <property type="match status" value="1"/>
</dbReference>
<dbReference type="CDD" id="cd13611">
    <property type="entry name" value="PBP2_YehZ"/>
    <property type="match status" value="1"/>
</dbReference>
<organism evidence="3 4">
    <name type="scientific">Tritonibacter litoralis</name>
    <dbReference type="NCBI Taxonomy" id="2662264"/>
    <lineage>
        <taxon>Bacteria</taxon>
        <taxon>Pseudomonadati</taxon>
        <taxon>Pseudomonadota</taxon>
        <taxon>Alphaproteobacteria</taxon>
        <taxon>Rhodobacterales</taxon>
        <taxon>Paracoccaceae</taxon>
        <taxon>Tritonibacter</taxon>
    </lineage>
</organism>
<feature type="chain" id="PRO_5032804141" evidence="1">
    <location>
        <begin position="26"/>
        <end position="294"/>
    </location>
</feature>
<keyword evidence="1" id="KW-0732">Signal</keyword>
<dbReference type="GO" id="GO:0043190">
    <property type="term" value="C:ATP-binding cassette (ABC) transporter complex"/>
    <property type="evidence" value="ECO:0007669"/>
    <property type="project" value="InterPro"/>
</dbReference>
<gene>
    <name evidence="3" type="ORF">GFB49_04820</name>
</gene>
<sequence length="294" mass="31506">MFKTLVKSTLSAALASTLLTFTAQADEIKVGGKNFTEQLLLAEITSELLEAKGFDVAKLDGMGTSVLRAAQENGQVDIYWEYTGTSLITFNKIEDKLTAEETYAKVKELDAQVGITWLDASNANNTYALAVRAADDKGLSTLSDLAAAYNGDTAPKMGVNAEFPKRPDGLPGLEETYGFDIGRKDIAPMQSGLIYDALKGGQVDVGLVFATDGRIAAFDFKVLADDKGFFPAYAITPTIRTEVLEAHPEIGVLLNGVSAVLTDDLMQSLNARVDVDKETIEDVASSFLAEQGLI</sequence>
<dbReference type="RefSeq" id="WP_153214681.1">
    <property type="nucleotide sequence ID" value="NZ_WIBF01000002.1"/>
</dbReference>
<name>A0A843YDN2_9RHOB</name>
<dbReference type="InterPro" id="IPR007210">
    <property type="entry name" value="ABC_Gly_betaine_transp_sub-bd"/>
</dbReference>
<evidence type="ECO:0000259" key="2">
    <source>
        <dbReference type="Pfam" id="PF04069"/>
    </source>
</evidence>
<dbReference type="Proteomes" id="UP000444174">
    <property type="component" value="Unassembled WGS sequence"/>
</dbReference>